<keyword evidence="2" id="KW-0479">Metal-binding</keyword>
<evidence type="ECO:0000256" key="1">
    <source>
        <dbReference type="ARBA" id="ARBA00022670"/>
    </source>
</evidence>
<dbReference type="InterPro" id="IPR037518">
    <property type="entry name" value="MPN"/>
</dbReference>
<dbReference type="SUPFAM" id="SSF47781">
    <property type="entry name" value="RuvA domain 2-like"/>
    <property type="match status" value="1"/>
</dbReference>
<dbReference type="PANTHER" id="PTHR30471:SF3">
    <property type="entry name" value="UPF0758 PROTEIN YEES-RELATED"/>
    <property type="match status" value="1"/>
</dbReference>
<dbReference type="NCBIfam" id="NF000642">
    <property type="entry name" value="PRK00024.1"/>
    <property type="match status" value="1"/>
</dbReference>
<comment type="caution">
    <text evidence="8">The sequence shown here is derived from an EMBL/GenBank/DDBJ whole genome shotgun (WGS) entry which is preliminary data.</text>
</comment>
<dbReference type="PANTHER" id="PTHR30471">
    <property type="entry name" value="DNA REPAIR PROTEIN RADC"/>
    <property type="match status" value="1"/>
</dbReference>
<keyword evidence="4" id="KW-0862">Zinc</keyword>
<dbReference type="PROSITE" id="PS50249">
    <property type="entry name" value="MPN"/>
    <property type="match status" value="1"/>
</dbReference>
<protein>
    <submittedName>
        <fullName evidence="8">UPF0758 protein CT0611</fullName>
    </submittedName>
</protein>
<dbReference type="InterPro" id="IPR001405">
    <property type="entry name" value="UPF0758"/>
</dbReference>
<proteinExistence type="inferred from homology"/>
<dbReference type="InterPro" id="IPR020891">
    <property type="entry name" value="UPF0758_CS"/>
</dbReference>
<evidence type="ECO:0000256" key="3">
    <source>
        <dbReference type="ARBA" id="ARBA00022801"/>
    </source>
</evidence>
<evidence type="ECO:0000256" key="6">
    <source>
        <dbReference type="RuleBase" id="RU003797"/>
    </source>
</evidence>
<dbReference type="CDD" id="cd08071">
    <property type="entry name" value="MPN_DUF2466"/>
    <property type="match status" value="1"/>
</dbReference>
<accession>A0ABP9V2R2</accession>
<dbReference type="NCBIfam" id="TIGR00608">
    <property type="entry name" value="radc"/>
    <property type="match status" value="1"/>
</dbReference>
<dbReference type="Gene3D" id="3.40.140.10">
    <property type="entry name" value="Cytidine Deaminase, domain 2"/>
    <property type="match status" value="1"/>
</dbReference>
<dbReference type="PROSITE" id="PS01302">
    <property type="entry name" value="UPF0758"/>
    <property type="match status" value="1"/>
</dbReference>
<dbReference type="EMBL" id="BAABRL010000002">
    <property type="protein sequence ID" value="GAA5494917.1"/>
    <property type="molecule type" value="Genomic_DNA"/>
</dbReference>
<dbReference type="Pfam" id="PF20582">
    <property type="entry name" value="UPF0758_N"/>
    <property type="match status" value="1"/>
</dbReference>
<sequence>MHSNRISDLPEDERPREKLAKWGAASLSTPELIAIFLRVGVKGQSAIQIAQQLIHTHGSLHSLSRLDVKELSKEHGLGPAKAAQIAAAFEIGIRLAREKFSAEPLNSPELIYEFMRPQLSLLSKESLFVILVDTRIQHVKTIEVSRGSVNETLCHPRDVLHPVVLHEAYGFILVHNHPSGNPNPSSADNRMTETIKEAANLLQVRFIDHIIVGSNNHAHDPYFSYREAGML</sequence>
<keyword evidence="1" id="KW-0645">Protease</keyword>
<dbReference type="Pfam" id="PF04002">
    <property type="entry name" value="RadC"/>
    <property type="match status" value="1"/>
</dbReference>
<dbReference type="InterPro" id="IPR025657">
    <property type="entry name" value="RadC_JAB"/>
</dbReference>
<keyword evidence="9" id="KW-1185">Reference proteome</keyword>
<keyword evidence="5" id="KW-0482">Metalloprotease</keyword>
<feature type="domain" description="MPN" evidence="7">
    <location>
        <begin position="104"/>
        <end position="231"/>
    </location>
</feature>
<name>A0ABP9V2R2_9BACT</name>
<dbReference type="InterPro" id="IPR046778">
    <property type="entry name" value="UPF0758_N"/>
</dbReference>
<comment type="similarity">
    <text evidence="6">Belongs to the UPF0758 family.</text>
</comment>
<evidence type="ECO:0000313" key="9">
    <source>
        <dbReference type="Proteomes" id="UP001424741"/>
    </source>
</evidence>
<evidence type="ECO:0000313" key="8">
    <source>
        <dbReference type="EMBL" id="GAA5494917.1"/>
    </source>
</evidence>
<evidence type="ECO:0000256" key="4">
    <source>
        <dbReference type="ARBA" id="ARBA00022833"/>
    </source>
</evidence>
<keyword evidence="3" id="KW-0378">Hydrolase</keyword>
<dbReference type="InterPro" id="IPR010994">
    <property type="entry name" value="RuvA_2-like"/>
</dbReference>
<dbReference type="Proteomes" id="UP001424741">
    <property type="component" value="Unassembled WGS sequence"/>
</dbReference>
<evidence type="ECO:0000256" key="2">
    <source>
        <dbReference type="ARBA" id="ARBA00022723"/>
    </source>
</evidence>
<dbReference type="RefSeq" id="WP_346187785.1">
    <property type="nucleotide sequence ID" value="NZ_BAABRL010000002.1"/>
</dbReference>
<evidence type="ECO:0000259" key="7">
    <source>
        <dbReference type="PROSITE" id="PS50249"/>
    </source>
</evidence>
<evidence type="ECO:0000256" key="5">
    <source>
        <dbReference type="ARBA" id="ARBA00023049"/>
    </source>
</evidence>
<organism evidence="8 9">
    <name type="scientific">Rubritalea halochordaticola</name>
    <dbReference type="NCBI Taxonomy" id="714537"/>
    <lineage>
        <taxon>Bacteria</taxon>
        <taxon>Pseudomonadati</taxon>
        <taxon>Verrucomicrobiota</taxon>
        <taxon>Verrucomicrobiia</taxon>
        <taxon>Verrucomicrobiales</taxon>
        <taxon>Rubritaleaceae</taxon>
        <taxon>Rubritalea</taxon>
    </lineage>
</organism>
<gene>
    <name evidence="8" type="ORF">Rhal01_01083</name>
</gene>
<reference evidence="8 9" key="1">
    <citation type="submission" date="2024-02" db="EMBL/GenBank/DDBJ databases">
        <title>Rubritalea halochordaticola NBRC 107102.</title>
        <authorList>
            <person name="Ichikawa N."/>
            <person name="Katano-Makiyama Y."/>
            <person name="Hidaka K."/>
        </authorList>
    </citation>
    <scope>NUCLEOTIDE SEQUENCE [LARGE SCALE GENOMIC DNA]</scope>
    <source>
        <strain evidence="8 9">NBRC 107102</strain>
    </source>
</reference>